<name>A0ABY4XRD3_9BACT</name>
<keyword evidence="1" id="KW-0732">Signal</keyword>
<evidence type="ECO:0000313" key="3">
    <source>
        <dbReference type="Proteomes" id="UP001055420"/>
    </source>
</evidence>
<evidence type="ECO:0000256" key="1">
    <source>
        <dbReference type="SAM" id="SignalP"/>
    </source>
</evidence>
<proteinExistence type="predicted"/>
<gene>
    <name evidence="2" type="ORF">NFI80_08040</name>
</gene>
<accession>A0ABY4XRD3</accession>
<feature type="chain" id="PRO_5045425493" evidence="1">
    <location>
        <begin position="20"/>
        <end position="472"/>
    </location>
</feature>
<reference evidence="2" key="1">
    <citation type="submission" date="2022-06" db="EMBL/GenBank/DDBJ databases">
        <title>Novel species in genus Dyadobacter.</title>
        <authorList>
            <person name="Ma C."/>
        </authorList>
    </citation>
    <scope>NUCLEOTIDE SEQUENCE</scope>
    <source>
        <strain evidence="2">CY22</strain>
    </source>
</reference>
<keyword evidence="3" id="KW-1185">Reference proteome</keyword>
<feature type="signal peptide" evidence="1">
    <location>
        <begin position="1"/>
        <end position="19"/>
    </location>
</feature>
<evidence type="ECO:0000313" key="2">
    <source>
        <dbReference type="EMBL" id="USJ32685.1"/>
    </source>
</evidence>
<dbReference type="RefSeq" id="WP_235163512.1">
    <property type="nucleotide sequence ID" value="NZ_CP098805.1"/>
</dbReference>
<dbReference type="Proteomes" id="UP001055420">
    <property type="component" value="Chromosome"/>
</dbReference>
<organism evidence="2 3">
    <name type="scientific">Dyadobacter chenhuakuii</name>
    <dbReference type="NCBI Taxonomy" id="2909339"/>
    <lineage>
        <taxon>Bacteria</taxon>
        <taxon>Pseudomonadati</taxon>
        <taxon>Bacteroidota</taxon>
        <taxon>Cytophagia</taxon>
        <taxon>Cytophagales</taxon>
        <taxon>Spirosomataceae</taxon>
        <taxon>Dyadobacter</taxon>
    </lineage>
</organism>
<dbReference type="EMBL" id="CP098805">
    <property type="protein sequence ID" value="USJ32685.1"/>
    <property type="molecule type" value="Genomic_DNA"/>
</dbReference>
<protein>
    <submittedName>
        <fullName evidence="2">Uncharacterized protein</fullName>
    </submittedName>
</protein>
<sequence>MKKYLVAMLFSLVAVYGQAQQDMSKSIAKKALFKMAGGKHLKTFERTFIYDLPGEVPQELRKASDMDKLMESIMAGLSESDRKLMSARIDSLKKKSFADMGNMYAGWQETVVSDLVAKKVVRVRTSPNHLTGVQDTSRSVHEASLNPIFDLLYQEVPVALLQYMVSDSAELHYTGMSNSGADENHMLQVRVGQKWIDVYIGKSSLLVNRVLEQQVDTDPLIGRGPEHFQQITIFSDYQKVEGFILPGKLEEVSSRGQFTTRKRIQWSNINKPIPSSTFRAEPTFEERMHFDTVKLQDSLFVMLRSGNGVESRSLIRLTSDNRIDCIMEPINHDNVVNRMASALQKDFPGKLIRNIYLIGSAPFDKDFQKNGVHAFVLNPEKSQEGEQLNVCYYLPKNKLMFSNGNPYTAYRNNSNGTIHEKWLYDFIKARNLNVEKILLAEAYVSGSPLEMSFRELETRVKNTDYSEYHKHK</sequence>